<keyword evidence="2" id="KW-1185">Reference proteome</keyword>
<sequence length="132" mass="14311">MVVKKHFNQGNRRPNSKKSTKSRTEVSMEEDEYPESELSIPKDIAMDDLTSCNSLWIPLGGLTSMPYCPMTGLISPNSTLGALSEGSPSAGPSQEALVRVFKRIFLVAAEADGGYFAHGGMASCRLLADQER</sequence>
<reference evidence="1 2" key="2">
    <citation type="journal article" date="2022" name="Mol. Ecol. Resour.">
        <title>The genomes of chicory, endive, great burdock and yacon provide insights into Asteraceae paleo-polyploidization history and plant inulin production.</title>
        <authorList>
            <person name="Fan W."/>
            <person name="Wang S."/>
            <person name="Wang H."/>
            <person name="Wang A."/>
            <person name="Jiang F."/>
            <person name="Liu H."/>
            <person name="Zhao H."/>
            <person name="Xu D."/>
            <person name="Zhang Y."/>
        </authorList>
    </citation>
    <scope>NUCLEOTIDE SEQUENCE [LARGE SCALE GENOMIC DNA]</scope>
    <source>
        <strain evidence="2">cv. Punajuju</strain>
        <tissue evidence="1">Leaves</tissue>
    </source>
</reference>
<organism evidence="1 2">
    <name type="scientific">Cichorium intybus</name>
    <name type="common">Chicory</name>
    <dbReference type="NCBI Taxonomy" id="13427"/>
    <lineage>
        <taxon>Eukaryota</taxon>
        <taxon>Viridiplantae</taxon>
        <taxon>Streptophyta</taxon>
        <taxon>Embryophyta</taxon>
        <taxon>Tracheophyta</taxon>
        <taxon>Spermatophyta</taxon>
        <taxon>Magnoliopsida</taxon>
        <taxon>eudicotyledons</taxon>
        <taxon>Gunneridae</taxon>
        <taxon>Pentapetalae</taxon>
        <taxon>asterids</taxon>
        <taxon>campanulids</taxon>
        <taxon>Asterales</taxon>
        <taxon>Asteraceae</taxon>
        <taxon>Cichorioideae</taxon>
        <taxon>Cichorieae</taxon>
        <taxon>Cichoriinae</taxon>
        <taxon>Cichorium</taxon>
    </lineage>
</organism>
<reference evidence="2" key="1">
    <citation type="journal article" date="2022" name="Mol. Ecol. Resour.">
        <title>The genomes of chicory, endive, great burdock and yacon provide insights into Asteraceae palaeo-polyploidization history and plant inulin production.</title>
        <authorList>
            <person name="Fan W."/>
            <person name="Wang S."/>
            <person name="Wang H."/>
            <person name="Wang A."/>
            <person name="Jiang F."/>
            <person name="Liu H."/>
            <person name="Zhao H."/>
            <person name="Xu D."/>
            <person name="Zhang Y."/>
        </authorList>
    </citation>
    <scope>NUCLEOTIDE SEQUENCE [LARGE SCALE GENOMIC DNA]</scope>
    <source>
        <strain evidence="2">cv. Punajuju</strain>
    </source>
</reference>
<accession>A0ACB9BLD0</accession>
<proteinExistence type="predicted"/>
<protein>
    <submittedName>
        <fullName evidence="1">Uncharacterized protein</fullName>
    </submittedName>
</protein>
<dbReference type="Proteomes" id="UP001055811">
    <property type="component" value="Linkage Group LG06"/>
</dbReference>
<name>A0ACB9BLD0_CICIN</name>
<evidence type="ECO:0000313" key="2">
    <source>
        <dbReference type="Proteomes" id="UP001055811"/>
    </source>
</evidence>
<evidence type="ECO:0000313" key="1">
    <source>
        <dbReference type="EMBL" id="KAI3722823.1"/>
    </source>
</evidence>
<gene>
    <name evidence="1" type="ORF">L2E82_33939</name>
</gene>
<comment type="caution">
    <text evidence="1">The sequence shown here is derived from an EMBL/GenBank/DDBJ whole genome shotgun (WGS) entry which is preliminary data.</text>
</comment>
<dbReference type="EMBL" id="CM042014">
    <property type="protein sequence ID" value="KAI3722823.1"/>
    <property type="molecule type" value="Genomic_DNA"/>
</dbReference>